<name>A0A1I4P9E6_9GAMM</name>
<dbReference type="AlphaFoldDB" id="A0A1I4P9E6"/>
<comment type="catalytic activity">
    <reaction evidence="9">
        <text>N-terminal S-1,2-diacyl-sn-glyceryl-L-cysteinyl-[lipoprotein] + a glycerophospholipid = N-acyl-S-1,2-diacyl-sn-glyceryl-L-cysteinyl-[lipoprotein] + a 2-acyl-sn-glycero-3-phospholipid + H(+)</text>
        <dbReference type="Rhea" id="RHEA:48228"/>
        <dbReference type="Rhea" id="RHEA-COMP:14681"/>
        <dbReference type="Rhea" id="RHEA-COMP:14684"/>
        <dbReference type="ChEBI" id="CHEBI:15378"/>
        <dbReference type="ChEBI" id="CHEBI:136912"/>
        <dbReference type="ChEBI" id="CHEBI:140656"/>
        <dbReference type="ChEBI" id="CHEBI:140657"/>
        <dbReference type="ChEBI" id="CHEBI:140660"/>
        <dbReference type="EC" id="2.3.1.269"/>
    </reaction>
</comment>
<proteinExistence type="inferred from homology"/>
<evidence type="ECO:0000313" key="12">
    <source>
        <dbReference type="Proteomes" id="UP000243629"/>
    </source>
</evidence>
<feature type="transmembrane region" description="Helical" evidence="9">
    <location>
        <begin position="100"/>
        <end position="123"/>
    </location>
</feature>
<feature type="transmembrane region" description="Helical" evidence="9">
    <location>
        <begin position="509"/>
        <end position="528"/>
    </location>
</feature>
<feature type="transmembrane region" description="Helical" evidence="9">
    <location>
        <begin position="70"/>
        <end position="88"/>
    </location>
</feature>
<keyword evidence="8 9" id="KW-0012">Acyltransferase</keyword>
<feature type="transmembrane region" description="Helical" evidence="9">
    <location>
        <begin position="47"/>
        <end position="63"/>
    </location>
</feature>
<dbReference type="GO" id="GO:0016410">
    <property type="term" value="F:N-acyltransferase activity"/>
    <property type="evidence" value="ECO:0007669"/>
    <property type="project" value="UniProtKB-UniRule"/>
</dbReference>
<comment type="similarity">
    <text evidence="2 9">Belongs to the CN hydrolase family. Apolipoprotein N-acyltransferase subfamily.</text>
</comment>
<evidence type="ECO:0000256" key="9">
    <source>
        <dbReference type="HAMAP-Rule" id="MF_01148"/>
    </source>
</evidence>
<dbReference type="SUPFAM" id="SSF56317">
    <property type="entry name" value="Carbon-nitrogen hydrolase"/>
    <property type="match status" value="1"/>
</dbReference>
<dbReference type="EC" id="2.3.1.269" evidence="9"/>
<keyword evidence="7 9" id="KW-0472">Membrane</keyword>
<dbReference type="GO" id="GO:0042158">
    <property type="term" value="P:lipoprotein biosynthetic process"/>
    <property type="evidence" value="ECO:0007669"/>
    <property type="project" value="UniProtKB-UniRule"/>
</dbReference>
<dbReference type="PANTHER" id="PTHR38686:SF1">
    <property type="entry name" value="APOLIPOPROTEIN N-ACYLTRANSFERASE"/>
    <property type="match status" value="1"/>
</dbReference>
<keyword evidence="6 9" id="KW-1133">Transmembrane helix</keyword>
<dbReference type="PROSITE" id="PS50263">
    <property type="entry name" value="CN_HYDROLASE"/>
    <property type="match status" value="1"/>
</dbReference>
<dbReference type="STRING" id="1720063.SAMN05216217_102193"/>
<evidence type="ECO:0000256" key="1">
    <source>
        <dbReference type="ARBA" id="ARBA00004651"/>
    </source>
</evidence>
<evidence type="ECO:0000259" key="10">
    <source>
        <dbReference type="PROSITE" id="PS50263"/>
    </source>
</evidence>
<evidence type="ECO:0000256" key="2">
    <source>
        <dbReference type="ARBA" id="ARBA00010065"/>
    </source>
</evidence>
<comment type="subcellular location">
    <subcellularLocation>
        <location evidence="1 9">Cell membrane</location>
        <topology evidence="1 9">Multi-pass membrane protein</topology>
    </subcellularLocation>
</comment>
<feature type="transmembrane region" description="Helical" evidence="9">
    <location>
        <begin position="174"/>
        <end position="193"/>
    </location>
</feature>
<evidence type="ECO:0000256" key="8">
    <source>
        <dbReference type="ARBA" id="ARBA00023315"/>
    </source>
</evidence>
<keyword evidence="12" id="KW-1185">Reference proteome</keyword>
<dbReference type="InterPro" id="IPR003010">
    <property type="entry name" value="C-N_Hydrolase"/>
</dbReference>
<evidence type="ECO:0000256" key="4">
    <source>
        <dbReference type="ARBA" id="ARBA00022679"/>
    </source>
</evidence>
<feature type="transmembrane region" description="Helical" evidence="9">
    <location>
        <begin position="21"/>
        <end position="41"/>
    </location>
</feature>
<dbReference type="InterPro" id="IPR045378">
    <property type="entry name" value="LNT_N"/>
</dbReference>
<feature type="transmembrane region" description="Helical" evidence="9">
    <location>
        <begin position="135"/>
        <end position="154"/>
    </location>
</feature>
<keyword evidence="5 9" id="KW-0812">Transmembrane</keyword>
<evidence type="ECO:0000256" key="3">
    <source>
        <dbReference type="ARBA" id="ARBA00022475"/>
    </source>
</evidence>
<dbReference type="UniPathway" id="UPA00666"/>
<comment type="function">
    <text evidence="9">Catalyzes the phospholipid dependent N-acylation of the N-terminal cysteine of apolipoprotein, the last step in lipoprotein maturation.</text>
</comment>
<dbReference type="EMBL" id="FOUI01000002">
    <property type="protein sequence ID" value="SFM24401.1"/>
    <property type="molecule type" value="Genomic_DNA"/>
</dbReference>
<sequence length="531" mass="60106">MRPAYHSHLIIDRAPLPQPLGLRHALLLALLAGLLMGLPWLRTELAWLGWLAWVPLLMALNGSSLKRAMLVGWVSGVLSFALASYWLIDFAINLHGFSLLLSAVLAALFWAWAGLALALACVLSRWLWMRLPNSALLVFPVAVTLSLSYFPLLFHMHFAETQAWYPLALQGVELVGAKGLDALMVMTGVLVWRQWRRVLGERLPWWPDMLALLLLLVWFVGGWWRLQYWDAQTERWDTRRIGLVQPNDPVSIAVPAPREGYTREYPPELAASLRLAKAGAEWVAWPEARYKGYFELNSVRMRYMQEVGDAYFHLLLHDVERSWEDGQPKAYNSLAWLNQRGELADVYRKVKLMPFGEYLPRVWSLPGIRRVTERFFGDFLRPLGAGERQVVFDINGMRVVPGICFETAFPEFMAEGIGADGAGKLMLFVSQDGWFGQTTQPLQHAAMSVVRGVENRVPMVHLINNGPSVVTLPSGRPVFRAPAFEVGEFLVDLPFSAESGGSFYSRYPWLVPQVMNALLLLMVSVALLRRR</sequence>
<protein>
    <recommendedName>
        <fullName evidence="9">Apolipoprotein N-acyltransferase</fullName>
        <shortName evidence="9">ALP N-acyltransferase</shortName>
        <ecNumber evidence="9">2.3.1.269</ecNumber>
    </recommendedName>
</protein>
<dbReference type="PANTHER" id="PTHR38686">
    <property type="entry name" value="APOLIPOPROTEIN N-ACYLTRANSFERASE"/>
    <property type="match status" value="1"/>
</dbReference>
<keyword evidence="3 9" id="KW-1003">Cell membrane</keyword>
<dbReference type="CDD" id="cd07571">
    <property type="entry name" value="ALP_N-acyl_transferase"/>
    <property type="match status" value="1"/>
</dbReference>
<dbReference type="Gene3D" id="3.60.110.10">
    <property type="entry name" value="Carbon-nitrogen hydrolase"/>
    <property type="match status" value="1"/>
</dbReference>
<reference evidence="12" key="1">
    <citation type="submission" date="2016-10" db="EMBL/GenBank/DDBJ databases">
        <authorList>
            <person name="Varghese N."/>
            <person name="Submissions S."/>
        </authorList>
    </citation>
    <scope>NUCLEOTIDE SEQUENCE [LARGE SCALE GENOMIC DNA]</scope>
    <source>
        <strain evidence="12">DSM 24213</strain>
    </source>
</reference>
<feature type="domain" description="CN hydrolase" evidence="10">
    <location>
        <begin position="239"/>
        <end position="495"/>
    </location>
</feature>
<dbReference type="HAMAP" id="MF_01148">
    <property type="entry name" value="Lnt"/>
    <property type="match status" value="1"/>
</dbReference>
<keyword evidence="11" id="KW-0449">Lipoprotein</keyword>
<evidence type="ECO:0000313" key="11">
    <source>
        <dbReference type="EMBL" id="SFM24401.1"/>
    </source>
</evidence>
<dbReference type="GO" id="GO:0005886">
    <property type="term" value="C:plasma membrane"/>
    <property type="evidence" value="ECO:0007669"/>
    <property type="project" value="UniProtKB-SubCell"/>
</dbReference>
<organism evidence="11 12">
    <name type="scientific">Halopseudomonas yangmingensis</name>
    <dbReference type="NCBI Taxonomy" id="1720063"/>
    <lineage>
        <taxon>Bacteria</taxon>
        <taxon>Pseudomonadati</taxon>
        <taxon>Pseudomonadota</taxon>
        <taxon>Gammaproteobacteria</taxon>
        <taxon>Pseudomonadales</taxon>
        <taxon>Pseudomonadaceae</taxon>
        <taxon>Halopseudomonas</taxon>
    </lineage>
</organism>
<evidence type="ECO:0000256" key="6">
    <source>
        <dbReference type="ARBA" id="ARBA00022989"/>
    </source>
</evidence>
<accession>A0A1I4P9E6</accession>
<dbReference type="Pfam" id="PF20154">
    <property type="entry name" value="LNT_N"/>
    <property type="match status" value="1"/>
</dbReference>
<dbReference type="Proteomes" id="UP000243629">
    <property type="component" value="Unassembled WGS sequence"/>
</dbReference>
<comment type="pathway">
    <text evidence="9">Protein modification; lipoprotein biosynthesis (N-acyl transfer).</text>
</comment>
<evidence type="ECO:0000256" key="5">
    <source>
        <dbReference type="ARBA" id="ARBA00022692"/>
    </source>
</evidence>
<dbReference type="InterPro" id="IPR036526">
    <property type="entry name" value="C-N_Hydrolase_sf"/>
</dbReference>
<dbReference type="NCBIfam" id="TIGR00546">
    <property type="entry name" value="lnt"/>
    <property type="match status" value="1"/>
</dbReference>
<dbReference type="InterPro" id="IPR004563">
    <property type="entry name" value="Apolipo_AcylTrfase"/>
</dbReference>
<gene>
    <name evidence="9" type="primary">lnt</name>
    <name evidence="11" type="ORF">SAMN05216217_102193</name>
</gene>
<evidence type="ECO:0000256" key="7">
    <source>
        <dbReference type="ARBA" id="ARBA00023136"/>
    </source>
</evidence>
<keyword evidence="4 9" id="KW-0808">Transferase</keyword>
<dbReference type="RefSeq" id="WP_177197207.1">
    <property type="nucleotide sequence ID" value="NZ_FOUI01000002.1"/>
</dbReference>
<dbReference type="Pfam" id="PF00795">
    <property type="entry name" value="CN_hydrolase"/>
    <property type="match status" value="1"/>
</dbReference>
<feature type="transmembrane region" description="Helical" evidence="9">
    <location>
        <begin position="205"/>
        <end position="224"/>
    </location>
</feature>